<evidence type="ECO:0000256" key="1">
    <source>
        <dbReference type="SAM" id="MobiDB-lite"/>
    </source>
</evidence>
<reference evidence="2" key="1">
    <citation type="journal article" date="2021" name="PeerJ">
        <title>Extensive microbial diversity within the chicken gut microbiome revealed by metagenomics and culture.</title>
        <authorList>
            <person name="Gilroy R."/>
            <person name="Ravi A."/>
            <person name="Getino M."/>
            <person name="Pursley I."/>
            <person name="Horton D.L."/>
            <person name="Alikhan N.F."/>
            <person name="Baker D."/>
            <person name="Gharbi K."/>
            <person name="Hall N."/>
            <person name="Watson M."/>
            <person name="Adriaenssens E.M."/>
            <person name="Foster-Nyarko E."/>
            <person name="Jarju S."/>
            <person name="Secka A."/>
            <person name="Antonio M."/>
            <person name="Oren A."/>
            <person name="Chaudhuri R.R."/>
            <person name="La Ragione R."/>
            <person name="Hildebrand F."/>
            <person name="Pallen M.J."/>
        </authorList>
    </citation>
    <scope>NUCLEOTIDE SEQUENCE</scope>
    <source>
        <strain evidence="2">ChiGjej5B5-7349</strain>
    </source>
</reference>
<proteinExistence type="predicted"/>
<gene>
    <name evidence="2" type="ORF">K8V08_04990</name>
</gene>
<protein>
    <submittedName>
        <fullName evidence="2">Uncharacterized protein</fullName>
    </submittedName>
</protein>
<dbReference type="Proteomes" id="UP000784435">
    <property type="component" value="Unassembled WGS sequence"/>
</dbReference>
<evidence type="ECO:0000313" key="2">
    <source>
        <dbReference type="EMBL" id="HJG79751.1"/>
    </source>
</evidence>
<name>A0A921SND8_9MICO</name>
<feature type="region of interest" description="Disordered" evidence="1">
    <location>
        <begin position="162"/>
        <end position="184"/>
    </location>
</feature>
<dbReference type="AlphaFoldDB" id="A0A921SND8"/>
<reference evidence="2" key="2">
    <citation type="submission" date="2021-09" db="EMBL/GenBank/DDBJ databases">
        <authorList>
            <person name="Gilroy R."/>
        </authorList>
    </citation>
    <scope>NUCLEOTIDE SEQUENCE</scope>
    <source>
        <strain evidence="2">ChiGjej5B5-7349</strain>
    </source>
</reference>
<evidence type="ECO:0000313" key="3">
    <source>
        <dbReference type="Proteomes" id="UP000784435"/>
    </source>
</evidence>
<accession>A0A921SND8</accession>
<organism evidence="2 3">
    <name type="scientific">Brevibacterium senegalense</name>
    <dbReference type="NCBI Taxonomy" id="1033736"/>
    <lineage>
        <taxon>Bacteria</taxon>
        <taxon>Bacillati</taxon>
        <taxon>Actinomycetota</taxon>
        <taxon>Actinomycetes</taxon>
        <taxon>Micrococcales</taxon>
        <taxon>Brevibacteriaceae</taxon>
        <taxon>Brevibacterium</taxon>
    </lineage>
</organism>
<comment type="caution">
    <text evidence="2">The sequence shown here is derived from an EMBL/GenBank/DDBJ whole genome shotgun (WGS) entry which is preliminary data.</text>
</comment>
<sequence>MRRSARAVLAATVGLALVLQSGCGQVSGREVQAGPVTVTVPEDWVDSPSEALTEMWTAGADSSADGATARVRIAPELDSGPYATSALSEVSSRATFEGWYGGTFQQGTESEISVDGADQAQEMQFEFTGAGDGATYTGRFWAMADRSNGKTAVVELTTNTDSGLSEDQIEQIRDSLEFDPTAES</sequence>
<dbReference type="EMBL" id="DYUK01000104">
    <property type="protein sequence ID" value="HJG79751.1"/>
    <property type="molecule type" value="Genomic_DNA"/>
</dbReference>